<dbReference type="InterPro" id="IPR036013">
    <property type="entry name" value="Band_7/SPFH_dom_sf"/>
</dbReference>
<accession>A0A0C4YM60</accession>
<protein>
    <submittedName>
        <fullName evidence="3">NrtR-regulated hypothetical NrtX, Band 7 protein domain</fullName>
    </submittedName>
</protein>
<dbReference type="OrthoDB" id="3469168at2"/>
<evidence type="ECO:0000256" key="1">
    <source>
        <dbReference type="ARBA" id="ARBA00004167"/>
    </source>
</evidence>
<comment type="subcellular location">
    <subcellularLocation>
        <location evidence="1">Membrane</location>
        <topology evidence="1">Single-pass membrane protein</topology>
    </subcellularLocation>
</comment>
<feature type="domain" description="Band 7" evidence="2">
    <location>
        <begin position="8"/>
        <end position="197"/>
    </location>
</feature>
<evidence type="ECO:0000313" key="4">
    <source>
        <dbReference type="Proteomes" id="UP000031843"/>
    </source>
</evidence>
<sequence>MFGIRFIKADPTTYLMQMQSGKIIREGSGQSFYYYAPTTSLVAVPVGSQILPYIFELITTDFQSVTVQGNLSYRITEPRKTAAMLNFALKPDGRNYISEDPQNLRTRVEGVVEVLVQQAVSVETLRCALQASDRMARQVEGALKAHPDVLALGLEILSFSMVAVKPRAETARALEAEVREQILKAADDAIYARRNAAVENERAIKESELDTEVAVELKQRTIRETQMEAEAAVQKKQAELEASTMEAQITLEARRKEFVGLEADNTRTTAEAEAHRLGAVMQALQGADARIVQALAASGMAPGQLIAQAFGGIADKAEKIGQLNMSPELLQSLLAPQSSSRPK</sequence>
<dbReference type="EMBL" id="CP010537">
    <property type="protein sequence ID" value="AJG23645.1"/>
    <property type="molecule type" value="Genomic_DNA"/>
</dbReference>
<proteinExistence type="predicted"/>
<keyword evidence="4" id="KW-1185">Reference proteome</keyword>
<dbReference type="Proteomes" id="UP000031843">
    <property type="component" value="Chromosome secondary"/>
</dbReference>
<gene>
    <name evidence="3" type="ORF">RR42_s2057</name>
</gene>
<reference evidence="3 4" key="1">
    <citation type="journal article" date="2015" name="Genome Announc.">
        <title>Complete Genome Sequence of Cupriavidus basilensis 4G11, Isolated from the Oak Ridge Field Research Center Site.</title>
        <authorList>
            <person name="Ray J."/>
            <person name="Waters R.J."/>
            <person name="Skerker J.M."/>
            <person name="Kuehl J.V."/>
            <person name="Price M.N."/>
            <person name="Huang J."/>
            <person name="Chakraborty R."/>
            <person name="Arkin A.P."/>
            <person name="Deutschbauer A."/>
        </authorList>
    </citation>
    <scope>NUCLEOTIDE SEQUENCE [LARGE SCALE GENOMIC DNA]</scope>
    <source>
        <strain evidence="3">4G11</strain>
    </source>
</reference>
<dbReference type="Pfam" id="PF01145">
    <property type="entry name" value="Band_7"/>
    <property type="match status" value="1"/>
</dbReference>
<name>A0A0C4YM60_9BURK</name>
<dbReference type="AlphaFoldDB" id="A0A0C4YM60"/>
<organism evidence="3 4">
    <name type="scientific">Cupriavidus basilensis</name>
    <dbReference type="NCBI Taxonomy" id="68895"/>
    <lineage>
        <taxon>Bacteria</taxon>
        <taxon>Pseudomonadati</taxon>
        <taxon>Pseudomonadota</taxon>
        <taxon>Betaproteobacteria</taxon>
        <taxon>Burkholderiales</taxon>
        <taxon>Burkholderiaceae</taxon>
        <taxon>Cupriavidus</taxon>
    </lineage>
</organism>
<dbReference type="GO" id="GO:0016020">
    <property type="term" value="C:membrane"/>
    <property type="evidence" value="ECO:0007669"/>
    <property type="project" value="UniProtKB-SubCell"/>
</dbReference>
<dbReference type="KEGG" id="cbw:RR42_s2057"/>
<dbReference type="RefSeq" id="WP_043355562.1">
    <property type="nucleotide sequence ID" value="NZ_CP010537.1"/>
</dbReference>
<evidence type="ECO:0000259" key="2">
    <source>
        <dbReference type="Pfam" id="PF01145"/>
    </source>
</evidence>
<dbReference type="Gene3D" id="3.30.479.30">
    <property type="entry name" value="Band 7 domain"/>
    <property type="match status" value="1"/>
</dbReference>
<dbReference type="STRING" id="68895.RR42_s2057"/>
<evidence type="ECO:0000313" key="3">
    <source>
        <dbReference type="EMBL" id="AJG23645.1"/>
    </source>
</evidence>
<dbReference type="SUPFAM" id="SSF117892">
    <property type="entry name" value="Band 7/SPFH domain"/>
    <property type="match status" value="1"/>
</dbReference>
<dbReference type="InterPro" id="IPR001107">
    <property type="entry name" value="Band_7"/>
</dbReference>